<dbReference type="GO" id="GO:0003700">
    <property type="term" value="F:DNA-binding transcription factor activity"/>
    <property type="evidence" value="ECO:0007669"/>
    <property type="project" value="TreeGrafter"/>
</dbReference>
<sequence length="192" mass="20421">MATQKTLIKAALKVLETRGESQFSTRTVCALANVTAPTLYHHFGSADGLLSAAITEAFEQFLAAKKAATQSLDPVVALVEGWDDYVRFAAERPRIYAAMMARVLHGANIPAAGQAYAQLLEKIGAIQAVGRLAVSEEAAAQLVWASANAASLLYVTASLEVAVQMQTPDPAVVVGLRDGAMRLILSPKRKKK</sequence>
<dbReference type="PROSITE" id="PS50977">
    <property type="entry name" value="HTH_TETR_2"/>
    <property type="match status" value="1"/>
</dbReference>
<gene>
    <name evidence="4" type="ORF">CS053_06650</name>
</gene>
<feature type="DNA-binding region" description="H-T-H motif" evidence="2">
    <location>
        <begin position="24"/>
        <end position="43"/>
    </location>
</feature>
<proteinExistence type="predicted"/>
<name>A0A5B9DYF5_9GAMM</name>
<dbReference type="EMBL" id="CP042807">
    <property type="protein sequence ID" value="QEE24214.1"/>
    <property type="molecule type" value="Genomic_DNA"/>
</dbReference>
<keyword evidence="1 2" id="KW-0238">DNA-binding</keyword>
<feature type="domain" description="HTH tetR-type" evidence="3">
    <location>
        <begin position="1"/>
        <end position="61"/>
    </location>
</feature>
<accession>A0A5B9DYF5</accession>
<dbReference type="PRINTS" id="PR00455">
    <property type="entry name" value="HTHTETR"/>
</dbReference>
<dbReference type="PANTHER" id="PTHR30055">
    <property type="entry name" value="HTH-TYPE TRANSCRIPTIONAL REGULATOR RUTR"/>
    <property type="match status" value="1"/>
</dbReference>
<evidence type="ECO:0000259" key="3">
    <source>
        <dbReference type="PROSITE" id="PS50977"/>
    </source>
</evidence>
<dbReference type="PANTHER" id="PTHR30055:SF220">
    <property type="entry name" value="TETR-FAMILY REGULATORY PROTEIN"/>
    <property type="match status" value="1"/>
</dbReference>
<evidence type="ECO:0000256" key="2">
    <source>
        <dbReference type="PROSITE-ProRule" id="PRU00335"/>
    </source>
</evidence>
<dbReference type="SUPFAM" id="SSF46689">
    <property type="entry name" value="Homeodomain-like"/>
    <property type="match status" value="1"/>
</dbReference>
<organism evidence="4 5">
    <name type="scientific">Rhodanobacter glycinis</name>
    <dbReference type="NCBI Taxonomy" id="582702"/>
    <lineage>
        <taxon>Bacteria</taxon>
        <taxon>Pseudomonadati</taxon>
        <taxon>Pseudomonadota</taxon>
        <taxon>Gammaproteobacteria</taxon>
        <taxon>Lysobacterales</taxon>
        <taxon>Rhodanobacteraceae</taxon>
        <taxon>Rhodanobacter</taxon>
    </lineage>
</organism>
<dbReference type="AlphaFoldDB" id="A0A5B9DYF5"/>
<dbReference type="Pfam" id="PF00440">
    <property type="entry name" value="TetR_N"/>
    <property type="match status" value="1"/>
</dbReference>
<evidence type="ECO:0000256" key="1">
    <source>
        <dbReference type="ARBA" id="ARBA00023125"/>
    </source>
</evidence>
<evidence type="ECO:0000313" key="4">
    <source>
        <dbReference type="EMBL" id="QEE24214.1"/>
    </source>
</evidence>
<dbReference type="Gene3D" id="1.10.357.10">
    <property type="entry name" value="Tetracycline Repressor, domain 2"/>
    <property type="match status" value="1"/>
</dbReference>
<dbReference type="InterPro" id="IPR009057">
    <property type="entry name" value="Homeodomain-like_sf"/>
</dbReference>
<evidence type="ECO:0000313" key="5">
    <source>
        <dbReference type="Proteomes" id="UP000321807"/>
    </source>
</evidence>
<protein>
    <submittedName>
        <fullName evidence="4">TetR/AcrR family transcriptional regulator</fullName>
    </submittedName>
</protein>
<dbReference type="GO" id="GO:0000976">
    <property type="term" value="F:transcription cis-regulatory region binding"/>
    <property type="evidence" value="ECO:0007669"/>
    <property type="project" value="TreeGrafter"/>
</dbReference>
<dbReference type="KEGG" id="rgl:CS053_06650"/>
<dbReference type="Proteomes" id="UP000321807">
    <property type="component" value="Chromosome"/>
</dbReference>
<dbReference type="InterPro" id="IPR001647">
    <property type="entry name" value="HTH_TetR"/>
</dbReference>
<dbReference type="InterPro" id="IPR050109">
    <property type="entry name" value="HTH-type_TetR-like_transc_reg"/>
</dbReference>
<reference evidence="4 5" key="1">
    <citation type="submission" date="2019-08" db="EMBL/GenBank/DDBJ databases">
        <title>Complete genome sequence of Rhodanobacter glycinis strain T01E-68 isolated from tomato root.</title>
        <authorList>
            <person name="Weon H.-Y."/>
            <person name="Lee S.A."/>
        </authorList>
    </citation>
    <scope>NUCLEOTIDE SEQUENCE [LARGE SCALE GENOMIC DNA]</scope>
    <source>
        <strain evidence="4 5">T01E-68</strain>
    </source>
</reference>